<dbReference type="SUPFAM" id="SSF52540">
    <property type="entry name" value="P-loop containing nucleoside triphosphate hydrolases"/>
    <property type="match status" value="1"/>
</dbReference>
<dbReference type="InterPro" id="IPR015854">
    <property type="entry name" value="ABC_transpr_LolD-like"/>
</dbReference>
<proteinExistence type="inferred from homology"/>
<evidence type="ECO:0000256" key="3">
    <source>
        <dbReference type="ARBA" id="ARBA00022741"/>
    </source>
</evidence>
<dbReference type="PROSITE" id="PS50893">
    <property type="entry name" value="ABC_TRANSPORTER_2"/>
    <property type="match status" value="1"/>
</dbReference>
<keyword evidence="4 6" id="KW-0067">ATP-binding</keyword>
<evidence type="ECO:0000256" key="2">
    <source>
        <dbReference type="ARBA" id="ARBA00022448"/>
    </source>
</evidence>
<evidence type="ECO:0000313" key="6">
    <source>
        <dbReference type="EMBL" id="MFC3100625.1"/>
    </source>
</evidence>
<evidence type="ECO:0000256" key="4">
    <source>
        <dbReference type="ARBA" id="ARBA00022840"/>
    </source>
</evidence>
<evidence type="ECO:0000256" key="1">
    <source>
        <dbReference type="ARBA" id="ARBA00005417"/>
    </source>
</evidence>
<keyword evidence="3" id="KW-0547">Nucleotide-binding</keyword>
<evidence type="ECO:0000313" key="7">
    <source>
        <dbReference type="Proteomes" id="UP001595378"/>
    </source>
</evidence>
<gene>
    <name evidence="6" type="ORF">ACFODK_06985</name>
</gene>
<keyword evidence="7" id="KW-1185">Reference proteome</keyword>
<dbReference type="CDD" id="cd03255">
    <property type="entry name" value="ABC_MJ0796_LolCDE_FtsE"/>
    <property type="match status" value="1"/>
</dbReference>
<sequence>MSAEPILSVRDLTKVFGEGEAQAKVLKGIDLTMAPGEMAALLGPSGSGKSTLLTILGTLMRASGGRHEMLGVDLMQASDAERTAFRSRHLGFVFQFHHLLPDLTALENVMMPAAAAAGRESRAMRERAAELLDAVGLADRRDYRPGALSGGQRQRVAVARALINQPVLVLADEPTGNLDRQAADQVMQLIRSINQTLATSFLISTHDEHIAGQCPRRIELLDGRIVRS</sequence>
<dbReference type="Gene3D" id="3.40.50.300">
    <property type="entry name" value="P-loop containing nucleotide triphosphate hydrolases"/>
    <property type="match status" value="1"/>
</dbReference>
<dbReference type="EMBL" id="JBHRSU010000021">
    <property type="protein sequence ID" value="MFC3100625.1"/>
    <property type="molecule type" value="Genomic_DNA"/>
</dbReference>
<comment type="similarity">
    <text evidence="1">Belongs to the ABC transporter superfamily.</text>
</comment>
<dbReference type="Proteomes" id="UP001595378">
    <property type="component" value="Unassembled WGS sequence"/>
</dbReference>
<dbReference type="PANTHER" id="PTHR24220:SF689">
    <property type="entry name" value="LIPOPROTEIN-RELEASING SYSTEM ATP-BINDING PROTEIN LOLD"/>
    <property type="match status" value="1"/>
</dbReference>
<evidence type="ECO:0000259" key="5">
    <source>
        <dbReference type="PROSITE" id="PS50893"/>
    </source>
</evidence>
<feature type="domain" description="ABC transporter" evidence="5">
    <location>
        <begin position="7"/>
        <end position="228"/>
    </location>
</feature>
<dbReference type="InterPro" id="IPR003439">
    <property type="entry name" value="ABC_transporter-like_ATP-bd"/>
</dbReference>
<dbReference type="SMART" id="SM00382">
    <property type="entry name" value="AAA"/>
    <property type="match status" value="1"/>
</dbReference>
<dbReference type="PANTHER" id="PTHR24220">
    <property type="entry name" value="IMPORT ATP-BINDING PROTEIN"/>
    <property type="match status" value="1"/>
</dbReference>
<dbReference type="InterPro" id="IPR017871">
    <property type="entry name" value="ABC_transporter-like_CS"/>
</dbReference>
<comment type="caution">
    <text evidence="6">The sequence shown here is derived from an EMBL/GenBank/DDBJ whole genome shotgun (WGS) entry which is preliminary data.</text>
</comment>
<dbReference type="PROSITE" id="PS00211">
    <property type="entry name" value="ABC_TRANSPORTER_1"/>
    <property type="match status" value="1"/>
</dbReference>
<dbReference type="InterPro" id="IPR003593">
    <property type="entry name" value="AAA+_ATPase"/>
</dbReference>
<reference evidence="7" key="1">
    <citation type="journal article" date="2019" name="Int. J. Syst. Evol. Microbiol.">
        <title>The Global Catalogue of Microorganisms (GCM) 10K type strain sequencing project: providing services to taxonomists for standard genome sequencing and annotation.</title>
        <authorList>
            <consortium name="The Broad Institute Genomics Platform"/>
            <consortium name="The Broad Institute Genome Sequencing Center for Infectious Disease"/>
            <person name="Wu L."/>
            <person name="Ma J."/>
        </authorList>
    </citation>
    <scope>NUCLEOTIDE SEQUENCE [LARGE SCALE GENOMIC DNA]</scope>
    <source>
        <strain evidence="7">KCTC 52606</strain>
    </source>
</reference>
<dbReference type="Pfam" id="PF00005">
    <property type="entry name" value="ABC_tran"/>
    <property type="match status" value="1"/>
</dbReference>
<dbReference type="InterPro" id="IPR017911">
    <property type="entry name" value="MacB-like_ATP-bd"/>
</dbReference>
<dbReference type="RefSeq" id="WP_027443823.1">
    <property type="nucleotide sequence ID" value="NZ_JBANRN010000023.1"/>
</dbReference>
<name>A0ABV7ED57_9SPHN</name>
<accession>A0ABV7ED57</accession>
<dbReference type="InterPro" id="IPR027417">
    <property type="entry name" value="P-loop_NTPase"/>
</dbReference>
<dbReference type="GO" id="GO:0005524">
    <property type="term" value="F:ATP binding"/>
    <property type="evidence" value="ECO:0007669"/>
    <property type="project" value="UniProtKB-KW"/>
</dbReference>
<organism evidence="6 7">
    <name type="scientific">Alteraurantiacibacter lauratis</name>
    <dbReference type="NCBI Taxonomy" id="2054627"/>
    <lineage>
        <taxon>Bacteria</taxon>
        <taxon>Pseudomonadati</taxon>
        <taxon>Pseudomonadota</taxon>
        <taxon>Alphaproteobacteria</taxon>
        <taxon>Sphingomonadales</taxon>
        <taxon>Erythrobacteraceae</taxon>
        <taxon>Alteraurantiacibacter</taxon>
    </lineage>
</organism>
<protein>
    <submittedName>
        <fullName evidence="6">ABC transporter ATP-binding protein</fullName>
    </submittedName>
</protein>
<keyword evidence="2" id="KW-0813">Transport</keyword>